<dbReference type="Proteomes" id="UP000054272">
    <property type="component" value="Unassembled WGS sequence"/>
</dbReference>
<gene>
    <name evidence="2" type="ORF">I306_05352</name>
</gene>
<keyword evidence="3" id="KW-1185">Reference proteome</keyword>
<feature type="region of interest" description="Disordered" evidence="1">
    <location>
        <begin position="52"/>
        <end position="77"/>
    </location>
</feature>
<proteinExistence type="predicted"/>
<reference evidence="2 3" key="1">
    <citation type="submission" date="2015-01" db="EMBL/GenBank/DDBJ databases">
        <title>The Genome Sequence of Cryptococcus gattii EJB2.</title>
        <authorList>
            <consortium name="The Broad Institute Genomics Platform"/>
            <person name="Cuomo C."/>
            <person name="Litvintseva A."/>
            <person name="Chen Y."/>
            <person name="Heitman J."/>
            <person name="Sun S."/>
            <person name="Springer D."/>
            <person name="Dromer F."/>
            <person name="Young S."/>
            <person name="Zeng Q."/>
            <person name="Gargeya S."/>
            <person name="Abouelleil A."/>
            <person name="Alvarado L."/>
            <person name="Chapman S.B."/>
            <person name="Gainer-Dewar J."/>
            <person name="Goldberg J."/>
            <person name="Griggs A."/>
            <person name="Gujja S."/>
            <person name="Hansen M."/>
            <person name="Howarth C."/>
            <person name="Imamovic A."/>
            <person name="Larimer J."/>
            <person name="Murphy C."/>
            <person name="Naylor J."/>
            <person name="Pearson M."/>
            <person name="Priest M."/>
            <person name="Roberts A."/>
            <person name="Saif S."/>
            <person name="Shea T."/>
            <person name="Sykes S."/>
            <person name="Wortman J."/>
            <person name="Nusbaum C."/>
            <person name="Birren B."/>
        </authorList>
    </citation>
    <scope>NUCLEOTIDE SEQUENCE [LARGE SCALE GENOMIC DNA]</scope>
    <source>
        <strain evidence="2 3">EJB2</strain>
    </source>
</reference>
<evidence type="ECO:0000313" key="3">
    <source>
        <dbReference type="Proteomes" id="UP000054272"/>
    </source>
</evidence>
<dbReference type="EMBL" id="KN848749">
    <property type="protein sequence ID" value="KIR77616.1"/>
    <property type="molecule type" value="Genomic_DNA"/>
</dbReference>
<protein>
    <submittedName>
        <fullName evidence="2">Uncharacterized protein</fullName>
    </submittedName>
</protein>
<name>A0ABR5BPP1_9TREE</name>
<evidence type="ECO:0000313" key="2">
    <source>
        <dbReference type="EMBL" id="KIR77616.1"/>
    </source>
</evidence>
<evidence type="ECO:0000256" key="1">
    <source>
        <dbReference type="SAM" id="MobiDB-lite"/>
    </source>
</evidence>
<feature type="compositionally biased region" description="Basic and acidic residues" evidence="1">
    <location>
        <begin position="115"/>
        <end position="126"/>
    </location>
</feature>
<sequence length="126" mass="13654">MSSPSVVGAQRALKGMLYLWRQSAWPQTASTKQIRSASWRASGLLLLSKQVIDTDPPHTPPPQNAAEDPLTPSYHGLRILHPDNLSARQGKLEVRLGFRKCIGRGTGKGTGGKSATEEQAQRRPSG</sequence>
<organism evidence="2 3">
    <name type="scientific">Cryptococcus gattii EJB2</name>
    <dbReference type="NCBI Taxonomy" id="1296103"/>
    <lineage>
        <taxon>Eukaryota</taxon>
        <taxon>Fungi</taxon>
        <taxon>Dikarya</taxon>
        <taxon>Basidiomycota</taxon>
        <taxon>Agaricomycotina</taxon>
        <taxon>Tremellomycetes</taxon>
        <taxon>Tremellales</taxon>
        <taxon>Cryptococcaceae</taxon>
        <taxon>Cryptococcus</taxon>
        <taxon>Cryptococcus gattii species complex</taxon>
    </lineage>
</organism>
<accession>A0ABR5BPP1</accession>
<feature type="region of interest" description="Disordered" evidence="1">
    <location>
        <begin position="102"/>
        <end position="126"/>
    </location>
</feature>